<keyword evidence="3 7" id="KW-0813">Transport</keyword>
<evidence type="ECO:0000256" key="3">
    <source>
        <dbReference type="ARBA" id="ARBA00022448"/>
    </source>
</evidence>
<evidence type="ECO:0000256" key="2">
    <source>
        <dbReference type="ARBA" id="ARBA00006175"/>
    </source>
</evidence>
<dbReference type="InterPro" id="IPR050363">
    <property type="entry name" value="MIP/Aquaporin"/>
</dbReference>
<comment type="caution">
    <text evidence="9">The sequence shown here is derived from an EMBL/GenBank/DDBJ whole genome shotgun (WGS) entry which is preliminary data.</text>
</comment>
<dbReference type="NCBIfam" id="TIGR00861">
    <property type="entry name" value="MIP"/>
    <property type="match status" value="1"/>
</dbReference>
<evidence type="ECO:0000313" key="9">
    <source>
        <dbReference type="EMBL" id="PZP50844.1"/>
    </source>
</evidence>
<keyword evidence="4 7" id="KW-0812">Transmembrane</keyword>
<protein>
    <submittedName>
        <fullName evidence="9">Aquaporin</fullName>
    </submittedName>
</protein>
<keyword evidence="5 8" id="KW-1133">Transmembrane helix</keyword>
<dbReference type="EMBL" id="QFOI01000051">
    <property type="protein sequence ID" value="PZP50844.1"/>
    <property type="molecule type" value="Genomic_DNA"/>
</dbReference>
<dbReference type="InterPro" id="IPR022357">
    <property type="entry name" value="MIP_CS"/>
</dbReference>
<feature type="transmembrane region" description="Helical" evidence="8">
    <location>
        <begin position="221"/>
        <end position="241"/>
    </location>
</feature>
<proteinExistence type="inferred from homology"/>
<keyword evidence="6 8" id="KW-0472">Membrane</keyword>
<dbReference type="GO" id="GO:0005886">
    <property type="term" value="C:plasma membrane"/>
    <property type="evidence" value="ECO:0007669"/>
    <property type="project" value="TreeGrafter"/>
</dbReference>
<dbReference type="AlphaFoldDB" id="A0A2W5F9G8"/>
<gene>
    <name evidence="9" type="ORF">DI598_04630</name>
</gene>
<dbReference type="InterPro" id="IPR000425">
    <property type="entry name" value="MIP"/>
</dbReference>
<dbReference type="Proteomes" id="UP000249645">
    <property type="component" value="Unassembled WGS sequence"/>
</dbReference>
<evidence type="ECO:0000256" key="6">
    <source>
        <dbReference type="ARBA" id="ARBA00023136"/>
    </source>
</evidence>
<evidence type="ECO:0000256" key="5">
    <source>
        <dbReference type="ARBA" id="ARBA00022989"/>
    </source>
</evidence>
<evidence type="ECO:0000256" key="7">
    <source>
        <dbReference type="RuleBase" id="RU000477"/>
    </source>
</evidence>
<dbReference type="PANTHER" id="PTHR43829:SF9">
    <property type="entry name" value="AQUAPORIN-9"/>
    <property type="match status" value="1"/>
</dbReference>
<dbReference type="SUPFAM" id="SSF81338">
    <property type="entry name" value="Aquaporin-like"/>
    <property type="match status" value="1"/>
</dbReference>
<evidence type="ECO:0000256" key="1">
    <source>
        <dbReference type="ARBA" id="ARBA00004141"/>
    </source>
</evidence>
<dbReference type="Gene3D" id="1.20.1080.10">
    <property type="entry name" value="Glycerol uptake facilitator protein"/>
    <property type="match status" value="1"/>
</dbReference>
<accession>A0A2W5F9G8</accession>
<dbReference type="PRINTS" id="PR00783">
    <property type="entry name" value="MINTRINSICP"/>
</dbReference>
<feature type="transmembrane region" description="Helical" evidence="8">
    <location>
        <begin position="6"/>
        <end position="25"/>
    </location>
</feature>
<sequence>MTQFTAELIGTAVLILLGGGVCANVSLKKTLGNSSGWIVITTGWALAVFAGVVIAGPVSGAHLNPAVTIGLAVAGKFAWADVPSFILAQFLGAFIGAFCVWLMHKDHFDATDDNPGAQLGVFCTGPAIKNTFLNIISEVLGTFVLIYCVFHFSDASGTAGTDAVKLGLGSVGAIPVTFIVWAIGLSLGGTTGYAINPARDLGPRIMHSILPMKGKGSSNWGYAWIPVIGPILGALLAAFIYKQFN</sequence>
<dbReference type="PANTHER" id="PTHR43829">
    <property type="entry name" value="AQUAPORIN OR AQUAGLYCEROPORIN RELATED"/>
    <property type="match status" value="1"/>
</dbReference>
<evidence type="ECO:0000256" key="8">
    <source>
        <dbReference type="SAM" id="Phobius"/>
    </source>
</evidence>
<comment type="subcellular location">
    <subcellularLocation>
        <location evidence="1">Membrane</location>
        <topology evidence="1">Multi-pass membrane protein</topology>
    </subcellularLocation>
</comment>
<feature type="transmembrane region" description="Helical" evidence="8">
    <location>
        <begin position="132"/>
        <end position="152"/>
    </location>
</feature>
<dbReference type="InterPro" id="IPR023271">
    <property type="entry name" value="Aquaporin-like"/>
</dbReference>
<dbReference type="Pfam" id="PF00230">
    <property type="entry name" value="MIP"/>
    <property type="match status" value="1"/>
</dbReference>
<evidence type="ECO:0000256" key="4">
    <source>
        <dbReference type="ARBA" id="ARBA00022692"/>
    </source>
</evidence>
<organism evidence="9 10">
    <name type="scientific">Pseudopedobacter saltans</name>
    <dbReference type="NCBI Taxonomy" id="151895"/>
    <lineage>
        <taxon>Bacteria</taxon>
        <taxon>Pseudomonadati</taxon>
        <taxon>Bacteroidota</taxon>
        <taxon>Sphingobacteriia</taxon>
        <taxon>Sphingobacteriales</taxon>
        <taxon>Sphingobacteriaceae</taxon>
        <taxon>Pseudopedobacter</taxon>
    </lineage>
</organism>
<name>A0A2W5F9G8_9SPHI</name>
<dbReference type="GO" id="GO:0015254">
    <property type="term" value="F:glycerol channel activity"/>
    <property type="evidence" value="ECO:0007669"/>
    <property type="project" value="TreeGrafter"/>
</dbReference>
<evidence type="ECO:0000313" key="10">
    <source>
        <dbReference type="Proteomes" id="UP000249645"/>
    </source>
</evidence>
<reference evidence="9 10" key="1">
    <citation type="submission" date="2017-11" db="EMBL/GenBank/DDBJ databases">
        <title>Infants hospitalized years apart are colonized by the same room-sourced microbial strains.</title>
        <authorList>
            <person name="Brooks B."/>
            <person name="Olm M.R."/>
            <person name="Firek B.A."/>
            <person name="Baker R."/>
            <person name="Thomas B.C."/>
            <person name="Morowitz M.J."/>
            <person name="Banfield J.F."/>
        </authorList>
    </citation>
    <scope>NUCLEOTIDE SEQUENCE [LARGE SCALE GENOMIC DNA]</scope>
    <source>
        <strain evidence="9">S2_009_000_R2_76</strain>
    </source>
</reference>
<comment type="similarity">
    <text evidence="2 7">Belongs to the MIP/aquaporin (TC 1.A.8) family.</text>
</comment>
<feature type="transmembrane region" description="Helical" evidence="8">
    <location>
        <begin position="37"/>
        <end position="55"/>
    </location>
</feature>
<dbReference type="PROSITE" id="PS00221">
    <property type="entry name" value="MIP"/>
    <property type="match status" value="1"/>
</dbReference>
<feature type="transmembrane region" description="Helical" evidence="8">
    <location>
        <begin position="86"/>
        <end position="104"/>
    </location>
</feature>